<dbReference type="RefSeq" id="WP_301416461.1">
    <property type="nucleotide sequence ID" value="NZ_CP098023.1"/>
</dbReference>
<evidence type="ECO:0000313" key="3">
    <source>
        <dbReference type="Proteomes" id="UP001321520"/>
    </source>
</evidence>
<dbReference type="NCBIfam" id="NF033738">
    <property type="entry name" value="microvirid_RiPP"/>
    <property type="match status" value="1"/>
</dbReference>
<dbReference type="Pfam" id="PF12559">
    <property type="entry name" value="Inhibitor_I10"/>
    <property type="match status" value="1"/>
</dbReference>
<evidence type="ECO:0000256" key="1">
    <source>
        <dbReference type="SAM" id="MobiDB-lite"/>
    </source>
</evidence>
<gene>
    <name evidence="2" type="ORF">M8T91_02395</name>
</gene>
<sequence length="63" mass="6906">MNNNQPFFAQFMQAQELTTEQTDQVVGGVLEQPAPKRPPEFDNVTQKAPSDNDEGGDLLGVES</sequence>
<name>A0ABY9EHF8_9GAMM</name>
<protein>
    <submittedName>
        <fullName evidence="2">Microviridin/marinostatin family tricyclic proteinase inhibitor</fullName>
    </submittedName>
</protein>
<organism evidence="2 3">
    <name type="scientific">Microbulbifer spongiae</name>
    <dbReference type="NCBI Taxonomy" id="2944933"/>
    <lineage>
        <taxon>Bacteria</taxon>
        <taxon>Pseudomonadati</taxon>
        <taxon>Pseudomonadota</taxon>
        <taxon>Gammaproteobacteria</taxon>
        <taxon>Cellvibrionales</taxon>
        <taxon>Microbulbiferaceae</taxon>
        <taxon>Microbulbifer</taxon>
    </lineage>
</organism>
<dbReference type="EMBL" id="CP098023">
    <property type="protein sequence ID" value="WKD50301.1"/>
    <property type="molecule type" value="Genomic_DNA"/>
</dbReference>
<evidence type="ECO:0000313" key="2">
    <source>
        <dbReference type="EMBL" id="WKD50301.1"/>
    </source>
</evidence>
<feature type="region of interest" description="Disordered" evidence="1">
    <location>
        <begin position="29"/>
        <end position="63"/>
    </location>
</feature>
<accession>A0ABY9EHF8</accession>
<proteinExistence type="predicted"/>
<dbReference type="Proteomes" id="UP001321520">
    <property type="component" value="Chromosome"/>
</dbReference>
<dbReference type="InterPro" id="IPR022217">
    <property type="entry name" value="Prot_inh_I10_marinostatin"/>
</dbReference>
<reference evidence="2 3" key="1">
    <citation type="submission" date="2022-05" db="EMBL/GenBank/DDBJ databases">
        <title>Microbulbifer sp. nov., isolated from sponge.</title>
        <authorList>
            <person name="Gao L."/>
        </authorList>
    </citation>
    <scope>NUCLEOTIDE SEQUENCE [LARGE SCALE GENOMIC DNA]</scope>
    <source>
        <strain evidence="2 3">MI-G</strain>
    </source>
</reference>
<keyword evidence="3" id="KW-1185">Reference proteome</keyword>